<evidence type="ECO:0000313" key="1">
    <source>
        <dbReference type="EMBL" id="KAG9488637.1"/>
    </source>
</evidence>
<accession>A0A8J6FIJ4</accession>
<dbReference type="EMBL" id="WNTK01000002">
    <property type="protein sequence ID" value="KAG9488637.1"/>
    <property type="molecule type" value="Genomic_DNA"/>
</dbReference>
<dbReference type="AlphaFoldDB" id="A0A8J6FIJ4"/>
<reference evidence="1" key="1">
    <citation type="thesis" date="2020" institute="ProQuest LLC" country="789 East Eisenhower Parkway, Ann Arbor, MI, USA">
        <title>Comparative Genomics and Chromosome Evolution.</title>
        <authorList>
            <person name="Mudd A.B."/>
        </authorList>
    </citation>
    <scope>NUCLEOTIDE SEQUENCE</scope>
    <source>
        <strain evidence="1">HN-11 Male</strain>
        <tissue evidence="1">Kidney and liver</tissue>
    </source>
</reference>
<gene>
    <name evidence="1" type="ORF">GDO78_004926</name>
</gene>
<sequence>MICIPDVTPRCHEEPLNCYYNMLDPHGRGLWFSRIMEGGGMDLTSGRWSAKYGYLMHMSSFACPMFLSPRSSSANFHNCCLHREF</sequence>
<comment type="caution">
    <text evidence="1">The sequence shown here is derived from an EMBL/GenBank/DDBJ whole genome shotgun (WGS) entry which is preliminary data.</text>
</comment>
<keyword evidence="2" id="KW-1185">Reference proteome</keyword>
<organism evidence="1 2">
    <name type="scientific">Eleutherodactylus coqui</name>
    <name type="common">Puerto Rican coqui</name>
    <dbReference type="NCBI Taxonomy" id="57060"/>
    <lineage>
        <taxon>Eukaryota</taxon>
        <taxon>Metazoa</taxon>
        <taxon>Chordata</taxon>
        <taxon>Craniata</taxon>
        <taxon>Vertebrata</taxon>
        <taxon>Euteleostomi</taxon>
        <taxon>Amphibia</taxon>
        <taxon>Batrachia</taxon>
        <taxon>Anura</taxon>
        <taxon>Neobatrachia</taxon>
        <taxon>Hyloidea</taxon>
        <taxon>Eleutherodactylidae</taxon>
        <taxon>Eleutherodactylinae</taxon>
        <taxon>Eleutherodactylus</taxon>
        <taxon>Eleutherodactylus</taxon>
    </lineage>
</organism>
<name>A0A8J6FIJ4_ELECQ</name>
<protein>
    <submittedName>
        <fullName evidence="1">Uncharacterized protein</fullName>
    </submittedName>
</protein>
<dbReference type="Proteomes" id="UP000770717">
    <property type="component" value="Unassembled WGS sequence"/>
</dbReference>
<proteinExistence type="predicted"/>
<evidence type="ECO:0000313" key="2">
    <source>
        <dbReference type="Proteomes" id="UP000770717"/>
    </source>
</evidence>